<dbReference type="Proteomes" id="UP001396334">
    <property type="component" value="Unassembled WGS sequence"/>
</dbReference>
<sequence length="136" mass="14757">MDCDLLRAGENLKLAASYKDVVMGGFDSHHDEDLISIDDDDIDLLDEDVHVGVTDGVPFIDFSTRVQDLAIISFELTIVLKMLGHRLSRATPRPSLVITSQSNPGPLTLIPLRPIRVASWLGSAFPTSQSPGTSEA</sequence>
<gene>
    <name evidence="1" type="ORF">V6N11_060253</name>
</gene>
<accession>A0ABR2QPS0</accession>
<evidence type="ECO:0000313" key="1">
    <source>
        <dbReference type="EMBL" id="KAK9002669.1"/>
    </source>
</evidence>
<proteinExistence type="predicted"/>
<dbReference type="EMBL" id="JBBPBN010000034">
    <property type="protein sequence ID" value="KAK9002669.1"/>
    <property type="molecule type" value="Genomic_DNA"/>
</dbReference>
<organism evidence="1 2">
    <name type="scientific">Hibiscus sabdariffa</name>
    <name type="common">roselle</name>
    <dbReference type="NCBI Taxonomy" id="183260"/>
    <lineage>
        <taxon>Eukaryota</taxon>
        <taxon>Viridiplantae</taxon>
        <taxon>Streptophyta</taxon>
        <taxon>Embryophyta</taxon>
        <taxon>Tracheophyta</taxon>
        <taxon>Spermatophyta</taxon>
        <taxon>Magnoliopsida</taxon>
        <taxon>eudicotyledons</taxon>
        <taxon>Gunneridae</taxon>
        <taxon>Pentapetalae</taxon>
        <taxon>rosids</taxon>
        <taxon>malvids</taxon>
        <taxon>Malvales</taxon>
        <taxon>Malvaceae</taxon>
        <taxon>Malvoideae</taxon>
        <taxon>Hibiscus</taxon>
    </lineage>
</organism>
<comment type="caution">
    <text evidence="1">The sequence shown here is derived from an EMBL/GenBank/DDBJ whole genome shotgun (WGS) entry which is preliminary data.</text>
</comment>
<protein>
    <submittedName>
        <fullName evidence="1">Uncharacterized protein</fullName>
    </submittedName>
</protein>
<evidence type="ECO:0000313" key="2">
    <source>
        <dbReference type="Proteomes" id="UP001396334"/>
    </source>
</evidence>
<reference evidence="1 2" key="1">
    <citation type="journal article" date="2024" name="G3 (Bethesda)">
        <title>Genome assembly of Hibiscus sabdariffa L. provides insights into metabolisms of medicinal natural products.</title>
        <authorList>
            <person name="Kim T."/>
        </authorList>
    </citation>
    <scope>NUCLEOTIDE SEQUENCE [LARGE SCALE GENOMIC DNA]</scope>
    <source>
        <strain evidence="1">TK-2024</strain>
        <tissue evidence="1">Old leaves</tissue>
    </source>
</reference>
<keyword evidence="2" id="KW-1185">Reference proteome</keyword>
<name>A0ABR2QPS0_9ROSI</name>